<evidence type="ECO:0000256" key="1">
    <source>
        <dbReference type="SAM" id="MobiDB-lite"/>
    </source>
</evidence>
<evidence type="ECO:0000313" key="2">
    <source>
        <dbReference type="EMBL" id="KAK1442877.1"/>
    </source>
</evidence>
<evidence type="ECO:0000313" key="3">
    <source>
        <dbReference type="Proteomes" id="UP001230268"/>
    </source>
</evidence>
<reference evidence="2" key="1">
    <citation type="submission" date="2023-08" db="EMBL/GenBank/DDBJ databases">
        <title>Draft sequence of the Babesia gibsoni genome.</title>
        <authorList>
            <person name="Yamagishi J.Y."/>
            <person name="Xuan X.X."/>
        </authorList>
    </citation>
    <scope>NUCLEOTIDE SEQUENCE</scope>
    <source>
        <strain evidence="2">Azabu</strain>
    </source>
</reference>
<accession>A0AAD8PDZ0</accession>
<sequence>MGLGDLSETQQQLLHPLIRLKHKSSLEAMGTLAEVVGDLTRLYEDFTRGLRQLERKVGEPIFIKGISNKSSLEALSAIRSDLKQTDNAVISITKEQKGMIGVWNGLFTLVSRIKEDMTDFVSILNNRVTDPLNSLYDEFKGGFSEPVDQLQMNDVLNFIPNLILLKQAPGFSHCGAKKYVDSVIKAYKELQHCLQNEQEVIGDSGMVNSPRLQAKAVNKTVKAKISLGKQIKQLFEVAPEMKQLLTKSVSQDTIERLATMKLRKAAQGNGGEPTDLVAFQNRFCNFEKKRLSVFSSSMQAFAEAIVKYQRKSYNDLKEVYQSILEFSPESDYGQFEAHILGAMVSHASKHSRMMDDIWLSKDFTELEDFDLKKKPSEHLTPSQPDDDKTDDAETVIDNNSVNSLKSYLSAEDGETYIQKPAVADMENVTVYNIADSDDMTVVVEENSEEITEISDALQKDTTIISQTIPVLGYESPKKHRGLFHRSATLLRAKKRYFRRPSSLQKARNKGEKAERGKYLDLSPNERRKGTAGVQRSDSAEQYEDGDEQNDLTVDDNNLTNKMGYDTNDKPDVNMSKKDVNNEGKPSSRNEYYRKNVGRKDNHPETFTSGGIQYYDGHFSSNPLEPPRDGVDFDFDAYRTALDILKETSRRSDAYFVGLCINSEKDETVDLLKGDIFHYVDKTGEYDIYPFELAGKAGLTENTPAKPEGVKPKSTDDMHHDMKGGCIPSSSEYNLRRLFRLPYTLENDIMDGKQWNLVALEQLVILHKYLTGYLTHPSLSDESDPTLRDFLLINLGVIEHLVVRIRNFIETFRSQTGVTNNEFKVLDAVLTPRDTFVNTSPHIFVHQMDIRYRIMLVIDTWEKNDISIGGELLFEASEFYDFLYRQLFIVRLSMIQKLARAIRRLPTVDVDLDKRWLEALESEDPKNILNVNFRFTDNKRVDRIANKILFLLCECIGRLNYIINVVKQRQWGEDSVFDSNYMSVRDQLVQIVNMTVELEKLDIELLSALDLNNTPYATEDMDEQVSDSSLENPFKLTPKRLNRMRSRSMTRTGTEMYDIHKMNLVNAPQIKIREAQSHFCTSMSIFEDEDISLLRRVGARNGCFGGCGPWRPRKKVDAGAMLNPYFTVPLERTTLSLCWKLENTLILRLAACYHDVFSDNLQLGDWCTSFTTIEYVVHFISTGCLLNFLLYKKQNNDEQKSICTLYQAVLSSAHMYGKTVTPIVDTTSNQDLTELQVTSVATVYDEGQMSKDIYAILQVPLNLAAFPKMMGDVNIYLQHDLGDLPMSNTKGFMEKGAPKYSSLQLASFIEGIDEGGMKSNKMQMHSVHVSRPGHKVHRLLLDAIKHNVPMIDLWKDTKSISLIKASSTEQTVQCLLMLRAIAGRFRNMILRQIMECNIYTDLSNLAYNLATFILLDRLMFPNELLTAVEEGARPLDSLSLLEGNDGAINMDALIRSIICRHARTLVNSIITKIDAFGLDDVNEFVTASIESLIVPIRETMRFTKVWDEFLPMGDFQTLFTNCCIYFLKADIRQRISMPLDVCKVMPSVHKMRLLQREIEASRHVKASSSTKESDLMRALMFSFRPGEDGNGNLLEESSDLMDIVDMSELEKKFATFSEIINRAINHEDWTCIASQTYTSAVVDLAAVLNATIKATLELKVPFDILLIPLTGSMEAALNHYYISIVGGKASERVDAIMSALGKEAGTLSVDLFNKFDCGVDLERGIIKMSNILYLARYLCDTQDTLLQYCHRMLKERCEESAQLHRDLETNIHSDSRNFFNLDIESLQGMKEINVIYASRRLIKRQTKWHVRTISSLCSLKELHKMALELYQPTVTDGPRLQTYLGKIKTMCTEFGKLGEEKEDALESLFEVLFNCMMYAMRSTRWLPREVSLLNDDLRVLQWVASEHQHDVSRLLEEASKLIK</sequence>
<feature type="compositionally biased region" description="Acidic residues" evidence="1">
    <location>
        <begin position="540"/>
        <end position="553"/>
    </location>
</feature>
<comment type="caution">
    <text evidence="2">The sequence shown here is derived from an EMBL/GenBank/DDBJ whole genome shotgun (WGS) entry which is preliminary data.</text>
</comment>
<feature type="region of interest" description="Disordered" evidence="1">
    <location>
        <begin position="374"/>
        <end position="393"/>
    </location>
</feature>
<organism evidence="2 3">
    <name type="scientific">Babesia gibsoni</name>
    <dbReference type="NCBI Taxonomy" id="33632"/>
    <lineage>
        <taxon>Eukaryota</taxon>
        <taxon>Sar</taxon>
        <taxon>Alveolata</taxon>
        <taxon>Apicomplexa</taxon>
        <taxon>Aconoidasida</taxon>
        <taxon>Piroplasmida</taxon>
        <taxon>Babesiidae</taxon>
        <taxon>Babesia</taxon>
    </lineage>
</organism>
<feature type="compositionally biased region" description="Basic and acidic residues" evidence="1">
    <location>
        <begin position="508"/>
        <end position="528"/>
    </location>
</feature>
<gene>
    <name evidence="2" type="ORF">BgAZ_303950</name>
</gene>
<keyword evidence="3" id="KW-1185">Reference proteome</keyword>
<name>A0AAD8PDZ0_BABGI</name>
<feature type="region of interest" description="Disordered" evidence="1">
    <location>
        <begin position="498"/>
        <end position="610"/>
    </location>
</feature>
<dbReference type="EMBL" id="JAVEPI010000003">
    <property type="protein sequence ID" value="KAK1442877.1"/>
    <property type="molecule type" value="Genomic_DNA"/>
</dbReference>
<dbReference type="Proteomes" id="UP001230268">
    <property type="component" value="Unassembled WGS sequence"/>
</dbReference>
<protein>
    <submittedName>
        <fullName evidence="2">Uncharacterized protein</fullName>
    </submittedName>
</protein>
<proteinExistence type="predicted"/>
<feature type="compositionally biased region" description="Basic and acidic residues" evidence="1">
    <location>
        <begin position="566"/>
        <end position="603"/>
    </location>
</feature>